<dbReference type="Pfam" id="PF12804">
    <property type="entry name" value="NTP_transf_3"/>
    <property type="match status" value="1"/>
</dbReference>
<evidence type="ECO:0000313" key="2">
    <source>
        <dbReference type="EMBL" id="PFG37275.1"/>
    </source>
</evidence>
<dbReference type="PANTHER" id="PTHR43777">
    <property type="entry name" value="MOLYBDENUM COFACTOR CYTIDYLYLTRANSFERASE"/>
    <property type="match status" value="1"/>
</dbReference>
<proteinExistence type="predicted"/>
<evidence type="ECO:0000259" key="1">
    <source>
        <dbReference type="Pfam" id="PF12804"/>
    </source>
</evidence>
<dbReference type="EMBL" id="PDJH01000001">
    <property type="protein sequence ID" value="PFG37275.1"/>
    <property type="molecule type" value="Genomic_DNA"/>
</dbReference>
<keyword evidence="3" id="KW-1185">Reference proteome</keyword>
<comment type="caution">
    <text evidence="2">The sequence shown here is derived from an EMBL/GenBank/DDBJ whole genome shotgun (WGS) entry which is preliminary data.</text>
</comment>
<dbReference type="GO" id="GO:0016779">
    <property type="term" value="F:nucleotidyltransferase activity"/>
    <property type="evidence" value="ECO:0007669"/>
    <property type="project" value="UniProtKB-KW"/>
</dbReference>
<dbReference type="AlphaFoldDB" id="A0A2A9EG74"/>
<gene>
    <name evidence="2" type="ORF">ATL41_2029</name>
</gene>
<dbReference type="InterPro" id="IPR029044">
    <property type="entry name" value="Nucleotide-diphossugar_trans"/>
</dbReference>
<accession>A0A2A9EG74</accession>
<dbReference type="Proteomes" id="UP000221394">
    <property type="component" value="Unassembled WGS sequence"/>
</dbReference>
<keyword evidence="2" id="KW-0808">Transferase</keyword>
<protein>
    <submittedName>
        <fullName evidence="2">Molybdenum cofactor cytidylyltransferase</fullName>
    </submittedName>
</protein>
<name>A0A2A9EG74_9MICO</name>
<dbReference type="InterPro" id="IPR025877">
    <property type="entry name" value="MobA-like_NTP_Trfase"/>
</dbReference>
<organism evidence="2 3">
    <name type="scientific">Flavimobilis soli</name>
    <dbReference type="NCBI Taxonomy" id="442709"/>
    <lineage>
        <taxon>Bacteria</taxon>
        <taxon>Bacillati</taxon>
        <taxon>Actinomycetota</taxon>
        <taxon>Actinomycetes</taxon>
        <taxon>Micrococcales</taxon>
        <taxon>Jonesiaceae</taxon>
        <taxon>Flavimobilis</taxon>
    </lineage>
</organism>
<sequence length="211" mass="21657">MVLADGRGVVAPRPLVRPRAAGLVLAAGAGTRMGVPKALVRDADGRTWLSHVVEVLGEGGCEEVTVVLGAQAEIARTLVPAGVRVVTAHGWAAGLSASLAAGLACFLGDEDLSRADCAVITLVDLPELRPAAVRRVLGSAPCAKSLRRAVYDDAPGHPVVVGRDHWAPLLRQVDRAGGDRGAGPYLRRAGCEPVDCTDLGGGCDVDSPPRG</sequence>
<evidence type="ECO:0000313" key="3">
    <source>
        <dbReference type="Proteomes" id="UP000221394"/>
    </source>
</evidence>
<keyword evidence="2" id="KW-0548">Nucleotidyltransferase</keyword>
<feature type="domain" description="MobA-like NTP transferase" evidence="1">
    <location>
        <begin position="22"/>
        <end position="182"/>
    </location>
</feature>
<dbReference type="SUPFAM" id="SSF53448">
    <property type="entry name" value="Nucleotide-diphospho-sugar transferases"/>
    <property type="match status" value="1"/>
</dbReference>
<dbReference type="RefSeq" id="WP_245854750.1">
    <property type="nucleotide sequence ID" value="NZ_PDJH01000001.1"/>
</dbReference>
<dbReference type="Gene3D" id="3.90.550.10">
    <property type="entry name" value="Spore Coat Polysaccharide Biosynthesis Protein SpsA, Chain A"/>
    <property type="match status" value="1"/>
</dbReference>
<reference evidence="2 3" key="1">
    <citation type="submission" date="2017-10" db="EMBL/GenBank/DDBJ databases">
        <title>Sequencing the genomes of 1000 actinobacteria strains.</title>
        <authorList>
            <person name="Klenk H.-P."/>
        </authorList>
    </citation>
    <scope>NUCLEOTIDE SEQUENCE [LARGE SCALE GENOMIC DNA]</scope>
    <source>
        <strain evidence="2 3">DSM 21574</strain>
    </source>
</reference>
<dbReference type="PANTHER" id="PTHR43777:SF1">
    <property type="entry name" value="MOLYBDENUM COFACTOR CYTIDYLYLTRANSFERASE"/>
    <property type="match status" value="1"/>
</dbReference>